<dbReference type="GO" id="GO:0005975">
    <property type="term" value="P:carbohydrate metabolic process"/>
    <property type="evidence" value="ECO:0007669"/>
    <property type="project" value="InterPro"/>
</dbReference>
<keyword evidence="1" id="KW-0479">Metal-binding</keyword>
<evidence type="ECO:0000256" key="2">
    <source>
        <dbReference type="ARBA" id="ARBA00022801"/>
    </source>
</evidence>
<dbReference type="InterPro" id="IPR002509">
    <property type="entry name" value="NODB_dom"/>
</dbReference>
<evidence type="ECO:0000256" key="3">
    <source>
        <dbReference type="SAM" id="MobiDB-lite"/>
    </source>
</evidence>
<dbReference type="Gene3D" id="3.30.565.40">
    <property type="entry name" value="Fervidobacterium nodosum Rt17-B1 like"/>
    <property type="match status" value="1"/>
</dbReference>
<dbReference type="InterPro" id="IPR011330">
    <property type="entry name" value="Glyco_hydro/deAcase_b/a-brl"/>
</dbReference>
<dbReference type="PANTHER" id="PTHR10587">
    <property type="entry name" value="GLYCOSYL TRANSFERASE-RELATED"/>
    <property type="match status" value="1"/>
</dbReference>
<accession>A0A544TSI1</accession>
<dbReference type="GO" id="GO:0046872">
    <property type="term" value="F:metal ion binding"/>
    <property type="evidence" value="ECO:0007669"/>
    <property type="project" value="UniProtKB-KW"/>
</dbReference>
<protein>
    <submittedName>
        <fullName evidence="5">DUF3298 domain-containing protein</fullName>
    </submittedName>
</protein>
<dbReference type="PANTHER" id="PTHR10587:SF133">
    <property type="entry name" value="CHITIN DEACETYLASE 1-RELATED"/>
    <property type="match status" value="1"/>
</dbReference>
<dbReference type="Proteomes" id="UP000316626">
    <property type="component" value="Unassembled WGS sequence"/>
</dbReference>
<gene>
    <name evidence="5" type="ORF">FG384_08175</name>
</gene>
<keyword evidence="2" id="KW-0378">Hydrolase</keyword>
<dbReference type="Pfam" id="PF01522">
    <property type="entry name" value="Polysacc_deac_1"/>
    <property type="match status" value="1"/>
</dbReference>
<organism evidence="5 6">
    <name type="scientific">Psychrobacillus vulpis</name>
    <dbReference type="NCBI Taxonomy" id="2325572"/>
    <lineage>
        <taxon>Bacteria</taxon>
        <taxon>Bacillati</taxon>
        <taxon>Bacillota</taxon>
        <taxon>Bacilli</taxon>
        <taxon>Bacillales</taxon>
        <taxon>Bacillaceae</taxon>
        <taxon>Psychrobacillus</taxon>
    </lineage>
</organism>
<dbReference type="Pfam" id="PF11738">
    <property type="entry name" value="DUF3298"/>
    <property type="match status" value="1"/>
</dbReference>
<dbReference type="InterPro" id="IPR037126">
    <property type="entry name" value="PdaC/RsiV-like_sf"/>
</dbReference>
<dbReference type="GO" id="GO:0016810">
    <property type="term" value="F:hydrolase activity, acting on carbon-nitrogen (but not peptide) bonds"/>
    <property type="evidence" value="ECO:0007669"/>
    <property type="project" value="InterPro"/>
</dbReference>
<evidence type="ECO:0000256" key="1">
    <source>
        <dbReference type="ARBA" id="ARBA00022723"/>
    </source>
</evidence>
<evidence type="ECO:0000313" key="5">
    <source>
        <dbReference type="EMBL" id="TQR20406.1"/>
    </source>
</evidence>
<dbReference type="AlphaFoldDB" id="A0A544TSI1"/>
<feature type="compositionally biased region" description="Basic and acidic residues" evidence="3">
    <location>
        <begin position="278"/>
        <end position="288"/>
    </location>
</feature>
<keyword evidence="6" id="KW-1185">Reference proteome</keyword>
<dbReference type="PROSITE" id="PS51677">
    <property type="entry name" value="NODB"/>
    <property type="match status" value="1"/>
</dbReference>
<dbReference type="EMBL" id="VDGI01000006">
    <property type="protein sequence ID" value="TQR20406.1"/>
    <property type="molecule type" value="Genomic_DNA"/>
</dbReference>
<comment type="caution">
    <text evidence="5">The sequence shown here is derived from an EMBL/GenBank/DDBJ whole genome shotgun (WGS) entry which is preliminary data.</text>
</comment>
<evidence type="ECO:0000313" key="6">
    <source>
        <dbReference type="Proteomes" id="UP000316626"/>
    </source>
</evidence>
<feature type="domain" description="NodB homology" evidence="4">
    <location>
        <begin position="304"/>
        <end position="478"/>
    </location>
</feature>
<dbReference type="SUPFAM" id="SSF88713">
    <property type="entry name" value="Glycoside hydrolase/deacetylase"/>
    <property type="match status" value="1"/>
</dbReference>
<dbReference type="RefSeq" id="WP_142642102.1">
    <property type="nucleotide sequence ID" value="NZ_VDGI01000006.1"/>
</dbReference>
<reference evidence="5 6" key="1">
    <citation type="submission" date="2019-06" db="EMBL/GenBank/DDBJ databases">
        <title>Psychrobacillus vulpis sp. nov., a new species isolated from feces of a red fox that inhabits in The Tablas de Daimiel Natural Park, Albacete, Spain.</title>
        <authorList>
            <person name="Rodriguez M."/>
            <person name="Reina J.C."/>
            <person name="Bejar V."/>
            <person name="Llamas I."/>
        </authorList>
    </citation>
    <scope>NUCLEOTIDE SEQUENCE [LARGE SCALE GENOMIC DNA]</scope>
    <source>
        <strain evidence="5 6">Z8</strain>
    </source>
</reference>
<dbReference type="InterPro" id="IPR021729">
    <property type="entry name" value="DUF3298"/>
</dbReference>
<dbReference type="InterPro" id="IPR050248">
    <property type="entry name" value="Polysacc_deacetylase_ArnD"/>
</dbReference>
<sequence length="488" mass="54545">MSTNTRSRKRGRWIDITFIVAIVLLSSLMAFLLLLPTSAKQEEKMVNASPPNESKEEINESDSAYEGIRIITETSNDEFTPYAIQYPQSDVPSFNEIVKAYTQKIKTLYLEETNYINETNKHVKGELNISFEVFQHPTGYYSFVFHSNMFTGGANGVSETKIIRLNNQSGHMLTIEDLLNNNEKSLASLSSKVKDTITSDKQLNSYVLPEQLEEKTAPKWENFSNFALKKDSIVFYYNDYEITVGAAGAPSISIPLSDINSILAEEYRLPIITVDQEPSKDVPTKEDSIVSDDSEDTVPETEGKVVALTFDDGPNPETTGKILDTLKKYNAKATFFMLGSRVSFYPEIINEMKEAGHELGNHTWNHPDLTKASAQKIALEINNTSNAIEKASGSKPTVFRPPYGAVNKTVRAQTSLPVVLWDVDTQDWKYRDANHLLTHVKEHVKDGSIVLMHDIHPSTADGLDAVLAFLQEEGYSFVTVTELKGGSF</sequence>
<dbReference type="CDD" id="cd10954">
    <property type="entry name" value="CE4_CtAXE_like"/>
    <property type="match status" value="1"/>
</dbReference>
<dbReference type="Gene3D" id="3.20.20.370">
    <property type="entry name" value="Glycoside hydrolase/deacetylase"/>
    <property type="match status" value="1"/>
</dbReference>
<feature type="region of interest" description="Disordered" evidence="3">
    <location>
        <begin position="278"/>
        <end position="300"/>
    </location>
</feature>
<proteinExistence type="predicted"/>
<evidence type="ECO:0000259" key="4">
    <source>
        <dbReference type="PROSITE" id="PS51677"/>
    </source>
</evidence>
<name>A0A544TSI1_9BACI</name>
<dbReference type="Gene3D" id="3.90.640.20">
    <property type="entry name" value="Heat-shock cognate protein, ATPase"/>
    <property type="match status" value="1"/>
</dbReference>
<dbReference type="GO" id="GO:0016020">
    <property type="term" value="C:membrane"/>
    <property type="evidence" value="ECO:0007669"/>
    <property type="project" value="TreeGrafter"/>
</dbReference>
<feature type="compositionally biased region" description="Acidic residues" evidence="3">
    <location>
        <begin position="289"/>
        <end position="299"/>
    </location>
</feature>
<dbReference type="OrthoDB" id="9812065at2"/>